<evidence type="ECO:0000313" key="13">
    <source>
        <dbReference type="Proteomes" id="UP000604481"/>
    </source>
</evidence>
<dbReference type="InterPro" id="IPR011006">
    <property type="entry name" value="CheY-like_superfamily"/>
</dbReference>
<dbReference type="Gene3D" id="3.40.50.2300">
    <property type="match status" value="1"/>
</dbReference>
<evidence type="ECO:0000256" key="4">
    <source>
        <dbReference type="ARBA" id="ARBA00023012"/>
    </source>
</evidence>
<dbReference type="Pfam" id="PF00072">
    <property type="entry name" value="Response_reg"/>
    <property type="match status" value="1"/>
</dbReference>
<name>A0A8J7FI30_9NEIS</name>
<dbReference type="PROSITE" id="PS50110">
    <property type="entry name" value="RESPONSE_REGULATORY"/>
    <property type="match status" value="1"/>
</dbReference>
<feature type="domain" description="OmpR/PhoB-type" evidence="11">
    <location>
        <begin position="127"/>
        <end position="226"/>
    </location>
</feature>
<gene>
    <name evidence="12" type="ORF">INR99_02335</name>
</gene>
<keyword evidence="3 8" id="KW-0597">Phosphoprotein</keyword>
<organism evidence="12 13">
    <name type="scientific">Chitinilyticum piscinae</name>
    <dbReference type="NCBI Taxonomy" id="2866724"/>
    <lineage>
        <taxon>Bacteria</taxon>
        <taxon>Pseudomonadati</taxon>
        <taxon>Pseudomonadota</taxon>
        <taxon>Betaproteobacteria</taxon>
        <taxon>Neisseriales</taxon>
        <taxon>Chitinibacteraceae</taxon>
        <taxon>Chitinilyticum</taxon>
    </lineage>
</organism>
<dbReference type="AlphaFoldDB" id="A0A8J7FI30"/>
<dbReference type="InterPro" id="IPR039420">
    <property type="entry name" value="WalR-like"/>
</dbReference>
<dbReference type="CDD" id="cd00383">
    <property type="entry name" value="trans_reg_C"/>
    <property type="match status" value="1"/>
</dbReference>
<keyword evidence="4" id="KW-0902">Two-component regulatory system</keyword>
<dbReference type="InterPro" id="IPR001867">
    <property type="entry name" value="OmpR/PhoB-type_DNA-bd"/>
</dbReference>
<dbReference type="SUPFAM" id="SSF46894">
    <property type="entry name" value="C-terminal effector domain of the bipartite response regulators"/>
    <property type="match status" value="1"/>
</dbReference>
<dbReference type="FunFam" id="1.10.10.10:FF:000099">
    <property type="entry name" value="Two-component system response regulator TorR"/>
    <property type="match status" value="1"/>
</dbReference>
<dbReference type="InterPro" id="IPR016032">
    <property type="entry name" value="Sig_transdc_resp-reg_C-effctor"/>
</dbReference>
<feature type="modified residue" description="4-aspartylphosphate" evidence="8">
    <location>
        <position position="52"/>
    </location>
</feature>
<dbReference type="SMART" id="SM00448">
    <property type="entry name" value="REC"/>
    <property type="match status" value="1"/>
</dbReference>
<feature type="domain" description="Response regulatory" evidence="10">
    <location>
        <begin position="3"/>
        <end position="116"/>
    </location>
</feature>
<dbReference type="EMBL" id="JADFUA010000001">
    <property type="protein sequence ID" value="MBE9608177.1"/>
    <property type="molecule type" value="Genomic_DNA"/>
</dbReference>
<evidence type="ECO:0000256" key="3">
    <source>
        <dbReference type="ARBA" id="ARBA00022553"/>
    </source>
</evidence>
<evidence type="ECO:0000256" key="9">
    <source>
        <dbReference type="PROSITE-ProRule" id="PRU01091"/>
    </source>
</evidence>
<keyword evidence="5" id="KW-0805">Transcription regulation</keyword>
<proteinExistence type="predicted"/>
<keyword evidence="13" id="KW-1185">Reference proteome</keyword>
<dbReference type="Gene3D" id="1.10.10.10">
    <property type="entry name" value="Winged helix-like DNA-binding domain superfamily/Winged helix DNA-binding domain"/>
    <property type="match status" value="1"/>
</dbReference>
<dbReference type="SMART" id="SM00862">
    <property type="entry name" value="Trans_reg_C"/>
    <property type="match status" value="1"/>
</dbReference>
<evidence type="ECO:0000256" key="7">
    <source>
        <dbReference type="ARBA" id="ARBA00023163"/>
    </source>
</evidence>
<evidence type="ECO:0000256" key="1">
    <source>
        <dbReference type="ARBA" id="ARBA00004496"/>
    </source>
</evidence>
<evidence type="ECO:0000259" key="11">
    <source>
        <dbReference type="PROSITE" id="PS51755"/>
    </source>
</evidence>
<dbReference type="InterPro" id="IPR036388">
    <property type="entry name" value="WH-like_DNA-bd_sf"/>
</dbReference>
<protein>
    <submittedName>
        <fullName evidence="12">Response regulator transcription factor</fullName>
    </submittedName>
</protein>
<dbReference type="GO" id="GO:0032993">
    <property type="term" value="C:protein-DNA complex"/>
    <property type="evidence" value="ECO:0007669"/>
    <property type="project" value="TreeGrafter"/>
</dbReference>
<dbReference type="Pfam" id="PF00486">
    <property type="entry name" value="Trans_reg_C"/>
    <property type="match status" value="1"/>
</dbReference>
<feature type="DNA-binding region" description="OmpR/PhoB-type" evidence="9">
    <location>
        <begin position="127"/>
        <end position="226"/>
    </location>
</feature>
<dbReference type="PANTHER" id="PTHR48111">
    <property type="entry name" value="REGULATOR OF RPOS"/>
    <property type="match status" value="1"/>
</dbReference>
<evidence type="ECO:0000313" key="12">
    <source>
        <dbReference type="EMBL" id="MBE9608177.1"/>
    </source>
</evidence>
<dbReference type="PANTHER" id="PTHR48111:SF47">
    <property type="entry name" value="TRANSCRIPTIONAL REGULATORY PROTEIN RSTA"/>
    <property type="match status" value="1"/>
</dbReference>
<evidence type="ECO:0000256" key="2">
    <source>
        <dbReference type="ARBA" id="ARBA00022490"/>
    </source>
</evidence>
<dbReference type="FunFam" id="3.40.50.2300:FF:000001">
    <property type="entry name" value="DNA-binding response regulator PhoB"/>
    <property type="match status" value="1"/>
</dbReference>
<reference evidence="12 13" key="1">
    <citation type="submission" date="2020-10" db="EMBL/GenBank/DDBJ databases">
        <title>The genome sequence of Chitinilyticum litopenaei 4Y14.</title>
        <authorList>
            <person name="Liu Y."/>
        </authorList>
    </citation>
    <scope>NUCLEOTIDE SEQUENCE [LARGE SCALE GENOMIC DNA]</scope>
    <source>
        <strain evidence="12 13">4Y14</strain>
    </source>
</reference>
<dbReference type="PROSITE" id="PS51755">
    <property type="entry name" value="OMPR_PHOB"/>
    <property type="match status" value="1"/>
</dbReference>
<evidence type="ECO:0000256" key="5">
    <source>
        <dbReference type="ARBA" id="ARBA00023015"/>
    </source>
</evidence>
<dbReference type="GO" id="GO:0000156">
    <property type="term" value="F:phosphorelay response regulator activity"/>
    <property type="evidence" value="ECO:0007669"/>
    <property type="project" value="TreeGrafter"/>
</dbReference>
<comment type="caution">
    <text evidence="12">The sequence shown here is derived from an EMBL/GenBank/DDBJ whole genome shotgun (WGS) entry which is preliminary data.</text>
</comment>
<keyword evidence="7" id="KW-0804">Transcription</keyword>
<evidence type="ECO:0000256" key="8">
    <source>
        <dbReference type="PROSITE-ProRule" id="PRU00169"/>
    </source>
</evidence>
<dbReference type="Gene3D" id="6.10.250.690">
    <property type="match status" value="1"/>
</dbReference>
<evidence type="ECO:0000256" key="6">
    <source>
        <dbReference type="ARBA" id="ARBA00023125"/>
    </source>
</evidence>
<dbReference type="GO" id="GO:0006355">
    <property type="term" value="P:regulation of DNA-templated transcription"/>
    <property type="evidence" value="ECO:0007669"/>
    <property type="project" value="InterPro"/>
</dbReference>
<dbReference type="InterPro" id="IPR001789">
    <property type="entry name" value="Sig_transdc_resp-reg_receiver"/>
</dbReference>
<dbReference type="SUPFAM" id="SSF52172">
    <property type="entry name" value="CheY-like"/>
    <property type="match status" value="1"/>
</dbReference>
<dbReference type="Proteomes" id="UP000604481">
    <property type="component" value="Unassembled WGS sequence"/>
</dbReference>
<dbReference type="GO" id="GO:0005829">
    <property type="term" value="C:cytosol"/>
    <property type="evidence" value="ECO:0007669"/>
    <property type="project" value="TreeGrafter"/>
</dbReference>
<dbReference type="RefSeq" id="WP_194114676.1">
    <property type="nucleotide sequence ID" value="NZ_JADFUA010000001.1"/>
</dbReference>
<evidence type="ECO:0000259" key="10">
    <source>
        <dbReference type="PROSITE" id="PS50110"/>
    </source>
</evidence>
<sequence>MNKILIVEDDRKLAALTAEFLQQHAFDVSTLARGDAVLPWLDKHAVDLVILDLMLPGRDGFEVCKDIRRQHDLPILMLTARGDSIDQIIGLENGADDYVVKPVEPRLLLARVKALLRRNHKESREQRDLITLGALQIRRSTRTALLAGREMTLTSSEFELLWLLCERAGEVVSRDEILLHLRGIDFDGFDRSADVIISRLRRKLGEQQDHPHRIKTVWAKGYQLTAAGDA</sequence>
<dbReference type="GO" id="GO:0000976">
    <property type="term" value="F:transcription cis-regulatory region binding"/>
    <property type="evidence" value="ECO:0007669"/>
    <property type="project" value="TreeGrafter"/>
</dbReference>
<keyword evidence="6 9" id="KW-0238">DNA-binding</keyword>
<accession>A0A8J7FI30</accession>
<keyword evidence="2" id="KW-0963">Cytoplasm</keyword>
<comment type="subcellular location">
    <subcellularLocation>
        <location evidence="1">Cytoplasm</location>
    </subcellularLocation>
</comment>